<evidence type="ECO:0000256" key="7">
    <source>
        <dbReference type="ARBA" id="ARBA00023274"/>
    </source>
</evidence>
<reference evidence="10" key="1">
    <citation type="submission" date="2022-11" db="EMBL/GenBank/DDBJ databases">
        <authorList>
            <person name="Mifsud CO J."/>
            <person name="Holmes C E."/>
            <person name="Gallagher V R."/>
            <person name="Geoghegan L J."/>
        </authorList>
    </citation>
    <scope>NUCLEOTIDE SEQUENCE</scope>
</reference>
<dbReference type="GO" id="GO:0003723">
    <property type="term" value="F:RNA binding"/>
    <property type="evidence" value="ECO:0007669"/>
    <property type="project" value="UniProtKB-UniRule"/>
</dbReference>
<accession>A0A9C7GWG2</accession>
<evidence type="ECO:0000256" key="6">
    <source>
        <dbReference type="ARBA" id="ARBA00023086"/>
    </source>
</evidence>
<evidence type="ECO:0000256" key="8">
    <source>
        <dbReference type="ARBA" id="ARBA00033344"/>
    </source>
</evidence>
<dbReference type="GO" id="GO:1990904">
    <property type="term" value="C:ribonucleoprotein complex"/>
    <property type="evidence" value="ECO:0007669"/>
    <property type="project" value="UniProtKB-UniRule"/>
</dbReference>
<sequence length="378" mass="42540">MAFVDMKPEVKNKVPKKVLLVERYQHAKNFIGGGVERLIWTDDELLNRPSITLKKFSSTAIRPVIKFLLNALAGGVSERAIGSILLISWNMINVDGDGVFPVDPEGGSPEDVDLKDLNTHVSYPVVSQGMDFSKVDDTTFHQAGSYLAASLLKLFTKEPRSWTKAYDHIKNSYQKFYDIEFPLGDLIVPDSVIDHIHSHFATKDVYRNTLGYLLYHMSGVSSCQGMIRMLFGQHLANTGMHSISLFLAAAHAGKFESYVLMSALHSRLTVKALETIMYIGAHYLSDPPPEAEKGTWRYSRLYDEKMFLSLQTKNCRELTCILAHLCEHFGVQGAGNILDIAVLRPLSKETQTLLARVAWNIYQTTLMEDTDNPMYKEL</sequence>
<evidence type="ECO:0000256" key="9">
    <source>
        <dbReference type="RuleBase" id="RU369108"/>
    </source>
</evidence>
<keyword evidence="2 9" id="KW-1139">Helical capsid protein</keyword>
<evidence type="ECO:0000256" key="3">
    <source>
        <dbReference type="ARBA" id="ARBA00022561"/>
    </source>
</evidence>
<protein>
    <recommendedName>
        <fullName evidence="1 9">Nucleoprotein</fullName>
        <shortName evidence="9">NP</shortName>
        <shortName evidence="9">Protein N</shortName>
    </recommendedName>
    <alternativeName>
        <fullName evidence="8 9">Nucleocapsid protein</fullName>
    </alternativeName>
</protein>
<keyword evidence="4 9" id="KW-0946">Virion</keyword>
<dbReference type="GO" id="GO:0019013">
    <property type="term" value="C:viral nucleocapsid"/>
    <property type="evidence" value="ECO:0007669"/>
    <property type="project" value="UniProtKB-UniRule"/>
</dbReference>
<dbReference type="GO" id="GO:0030430">
    <property type="term" value="C:host cell cytoplasm"/>
    <property type="evidence" value="ECO:0007669"/>
    <property type="project" value="UniProtKB-SubCell"/>
</dbReference>
<evidence type="ECO:0000256" key="1">
    <source>
        <dbReference type="ARBA" id="ARBA00014389"/>
    </source>
</evidence>
<keyword evidence="5 9" id="KW-0694">RNA-binding</keyword>
<keyword evidence="7 9" id="KW-0687">Ribonucleoprotein</keyword>
<dbReference type="EMBL" id="OX380364">
    <property type="protein sequence ID" value="CAI5383840.1"/>
    <property type="molecule type" value="Genomic_RNA"/>
</dbReference>
<gene>
    <name evidence="10" type="primary">N putative capsid protein</name>
</gene>
<name>A0A9C7GWG2_9RHAB</name>
<dbReference type="GO" id="GO:0019029">
    <property type="term" value="C:helical viral capsid"/>
    <property type="evidence" value="ECO:0007669"/>
    <property type="project" value="UniProtKB-UniRule"/>
</dbReference>
<proteinExistence type="inferred from homology"/>
<comment type="similarity">
    <text evidence="9">Belongs to the nucleorhabdovirus nucleocapsid protein family.</text>
</comment>
<keyword evidence="6 9" id="KW-0543">Viral nucleoprotein</keyword>
<organism evidence="10">
    <name type="scientific">Monoclea gottschei varicosa-like virus</name>
    <dbReference type="NCBI Taxonomy" id="2933180"/>
    <lineage>
        <taxon>Viruses</taxon>
        <taxon>Riboviria</taxon>
        <taxon>Orthornavirae</taxon>
        <taxon>Negarnaviricota</taxon>
        <taxon>Haploviricotina</taxon>
        <taxon>Monjiviricetes</taxon>
        <taxon>Mononegavirales</taxon>
        <taxon>Rhabdoviridae</taxon>
        <taxon>Betarhabdovirinae</taxon>
        <taxon>Varicosavirus</taxon>
        <taxon>Varicosavirus monocleae</taxon>
    </lineage>
</organism>
<comment type="function">
    <text evidence="9">Encapsidates the genome, protecting it from nucleases. The encapsidated genomic RNA is termed the nucleocapsid (NC) and serves as template for viral transcription and replication.</text>
</comment>
<dbReference type="Pfam" id="PF03216">
    <property type="entry name" value="Rhabdo_ncap_2"/>
    <property type="match status" value="1"/>
</dbReference>
<comment type="subcellular location">
    <subcellularLocation>
        <location evidence="9">Virion</location>
    </subcellularLocation>
    <subcellularLocation>
        <location evidence="9">Host cytoplasm</location>
    </subcellularLocation>
</comment>
<evidence type="ECO:0000256" key="4">
    <source>
        <dbReference type="ARBA" id="ARBA00022844"/>
    </source>
</evidence>
<comment type="subunit">
    <text evidence="9">Homomultimerizes to form the nucleocapsid. Binds to viral genomic RNA.</text>
</comment>
<evidence type="ECO:0000256" key="2">
    <source>
        <dbReference type="ARBA" id="ARBA00022497"/>
    </source>
</evidence>
<evidence type="ECO:0000313" key="10">
    <source>
        <dbReference type="EMBL" id="CAI5383840.1"/>
    </source>
</evidence>
<keyword evidence="9" id="KW-1035">Host cytoplasm</keyword>
<dbReference type="InterPro" id="IPR004902">
    <property type="entry name" value="Rhabdo_ncap_2"/>
</dbReference>
<keyword evidence="3 9" id="KW-0167">Capsid protein</keyword>
<evidence type="ECO:0000256" key="5">
    <source>
        <dbReference type="ARBA" id="ARBA00022884"/>
    </source>
</evidence>